<keyword evidence="1" id="KW-1133">Transmembrane helix</keyword>
<dbReference type="Proteomes" id="UP000317778">
    <property type="component" value="Unassembled WGS sequence"/>
</dbReference>
<accession>A0A532UU66</accession>
<keyword evidence="1" id="KW-0472">Membrane</keyword>
<protein>
    <submittedName>
        <fullName evidence="2">Uncharacterized protein</fullName>
    </submittedName>
</protein>
<comment type="caution">
    <text evidence="2">The sequence shown here is derived from an EMBL/GenBank/DDBJ whole genome shotgun (WGS) entry which is preliminary data.</text>
</comment>
<feature type="transmembrane region" description="Helical" evidence="1">
    <location>
        <begin position="110"/>
        <end position="128"/>
    </location>
</feature>
<organism evidence="2 3">
    <name type="scientific">candidate division TA06 bacterium B3_TA06</name>
    <dbReference type="NCBI Taxonomy" id="2012487"/>
    <lineage>
        <taxon>Bacteria</taxon>
        <taxon>Bacteria division TA06</taxon>
    </lineage>
</organism>
<feature type="transmembrane region" description="Helical" evidence="1">
    <location>
        <begin position="148"/>
        <end position="168"/>
    </location>
</feature>
<keyword evidence="1" id="KW-0812">Transmembrane</keyword>
<gene>
    <name evidence="2" type="ORF">CEE36_10630</name>
</gene>
<feature type="transmembrane region" description="Helical" evidence="1">
    <location>
        <begin position="180"/>
        <end position="199"/>
    </location>
</feature>
<evidence type="ECO:0000313" key="3">
    <source>
        <dbReference type="Proteomes" id="UP000317778"/>
    </source>
</evidence>
<feature type="transmembrane region" description="Helical" evidence="1">
    <location>
        <begin position="73"/>
        <end position="98"/>
    </location>
</feature>
<name>A0A532UU66_UNCT6</name>
<evidence type="ECO:0000256" key="1">
    <source>
        <dbReference type="SAM" id="Phobius"/>
    </source>
</evidence>
<reference evidence="2 3" key="1">
    <citation type="submission" date="2017-06" db="EMBL/GenBank/DDBJ databases">
        <title>Novel microbial phyla capable of carbon fixation and sulfur reduction in deep-sea sediments.</title>
        <authorList>
            <person name="Huang J."/>
            <person name="Baker B."/>
            <person name="Wang Y."/>
        </authorList>
    </citation>
    <scope>NUCLEOTIDE SEQUENCE [LARGE SCALE GENOMIC DNA]</scope>
    <source>
        <strain evidence="2">B3_TA06</strain>
    </source>
</reference>
<sequence length="200" mass="23247">MLGKVFSYAWRWIVRPGKAAEDQLYEERNVWIGFWTVAIFGLLYAITAILLWLAGFKPAFETILPIPRDSYYLWQTFFTAPWTVLTWFFAGAVIHLWNYIFSRKRRLADILGPLGLALAIPWFFFTWIPETFVAPILGPWGFPPWPFWAEMIRLAIGVLWMAVLIYIAARKVYEANWLRAAGSAILGLAVFAVMFLIFLR</sequence>
<evidence type="ECO:0000313" key="2">
    <source>
        <dbReference type="EMBL" id="TKJ38490.1"/>
    </source>
</evidence>
<dbReference type="AlphaFoldDB" id="A0A532UU66"/>
<dbReference type="EMBL" id="NJBO01000026">
    <property type="protein sequence ID" value="TKJ38490.1"/>
    <property type="molecule type" value="Genomic_DNA"/>
</dbReference>
<proteinExistence type="predicted"/>
<feature type="transmembrane region" description="Helical" evidence="1">
    <location>
        <begin position="30"/>
        <end position="53"/>
    </location>
</feature>